<name>A0AAV5L0J8_9ROSI</name>
<comment type="caution">
    <text evidence="2">The sequence shown here is derived from an EMBL/GenBank/DDBJ whole genome shotgun (WGS) entry which is preliminary data.</text>
</comment>
<dbReference type="PANTHER" id="PTHR33223">
    <property type="entry name" value="CCHC-TYPE DOMAIN-CONTAINING PROTEIN"/>
    <property type="match status" value="1"/>
</dbReference>
<feature type="domain" description="Retrotransposon gag" evidence="1">
    <location>
        <begin position="173"/>
        <end position="245"/>
    </location>
</feature>
<dbReference type="Proteomes" id="UP001054252">
    <property type="component" value="Unassembled WGS sequence"/>
</dbReference>
<evidence type="ECO:0000259" key="1">
    <source>
        <dbReference type="Pfam" id="PF03732"/>
    </source>
</evidence>
<dbReference type="Pfam" id="PF03732">
    <property type="entry name" value="Retrotrans_gag"/>
    <property type="match status" value="1"/>
</dbReference>
<dbReference type="PANTHER" id="PTHR33223:SF8">
    <property type="entry name" value="OS04G0172440 PROTEIN"/>
    <property type="match status" value="1"/>
</dbReference>
<protein>
    <recommendedName>
        <fullName evidence="1">Retrotransposon gag domain-containing protein</fullName>
    </recommendedName>
</protein>
<dbReference type="EMBL" id="BPVZ01000088">
    <property type="protein sequence ID" value="GKV30632.1"/>
    <property type="molecule type" value="Genomic_DNA"/>
</dbReference>
<keyword evidence="3" id="KW-1185">Reference proteome</keyword>
<evidence type="ECO:0000313" key="2">
    <source>
        <dbReference type="EMBL" id="GKV30632.1"/>
    </source>
</evidence>
<proteinExistence type="predicted"/>
<reference evidence="2 3" key="1">
    <citation type="journal article" date="2021" name="Commun. Biol.">
        <title>The genome of Shorea leprosula (Dipterocarpaceae) highlights the ecological relevance of drought in aseasonal tropical rainforests.</title>
        <authorList>
            <person name="Ng K.K.S."/>
            <person name="Kobayashi M.J."/>
            <person name="Fawcett J.A."/>
            <person name="Hatakeyama M."/>
            <person name="Paape T."/>
            <person name="Ng C.H."/>
            <person name="Ang C.C."/>
            <person name="Tnah L.H."/>
            <person name="Lee C.T."/>
            <person name="Nishiyama T."/>
            <person name="Sese J."/>
            <person name="O'Brien M.J."/>
            <person name="Copetti D."/>
            <person name="Mohd Noor M.I."/>
            <person name="Ong R.C."/>
            <person name="Putra M."/>
            <person name="Sireger I.Z."/>
            <person name="Indrioko S."/>
            <person name="Kosugi Y."/>
            <person name="Izuno A."/>
            <person name="Isagi Y."/>
            <person name="Lee S.L."/>
            <person name="Shimizu K.K."/>
        </authorList>
    </citation>
    <scope>NUCLEOTIDE SEQUENCE [LARGE SCALE GENOMIC DNA]</scope>
    <source>
        <strain evidence="2">214</strain>
    </source>
</reference>
<gene>
    <name evidence="2" type="ORF">SLEP1_g39424</name>
</gene>
<evidence type="ECO:0000313" key="3">
    <source>
        <dbReference type="Proteomes" id="UP001054252"/>
    </source>
</evidence>
<organism evidence="2 3">
    <name type="scientific">Rubroshorea leprosula</name>
    <dbReference type="NCBI Taxonomy" id="152421"/>
    <lineage>
        <taxon>Eukaryota</taxon>
        <taxon>Viridiplantae</taxon>
        <taxon>Streptophyta</taxon>
        <taxon>Embryophyta</taxon>
        <taxon>Tracheophyta</taxon>
        <taxon>Spermatophyta</taxon>
        <taxon>Magnoliopsida</taxon>
        <taxon>eudicotyledons</taxon>
        <taxon>Gunneridae</taxon>
        <taxon>Pentapetalae</taxon>
        <taxon>rosids</taxon>
        <taxon>malvids</taxon>
        <taxon>Malvales</taxon>
        <taxon>Dipterocarpaceae</taxon>
        <taxon>Rubroshorea</taxon>
    </lineage>
</organism>
<accession>A0AAV5L0J8</accession>
<sequence length="366" mass="41349">MENTLKELMASFQSLQATLVTRAPLTTNPLFEGNVSMANLPITTSTLGKEPMSYCPPNPNIVGISGTKPFDLNAGVAIVQSNDQEKTQVVKLITEDEDKAIKTLKSMQGVQTNKPVDISSLCFLPNIQLPRKFKLPEFDKYNGTDCPYAHLTMCCRKMAPYANNEKLMIHYFQDSLVGHVDAWFSTLDKSKVKSWHDLTYNFMKQYEYNTALAPNREDLQMIEKKSSESFKEFAQRWRGLVAWVQPPLTDHELRVSSSKKVGLSQKKENDTGTISSVYEAYGRNNQSRPRGQFNNPFQAPTYQPTTFTSQPRPLYAFAGLVTLVPMVPVKPPFPTWYNPQGRCEYHSGGVGHDLENCLALRIVFKI</sequence>
<dbReference type="InterPro" id="IPR005162">
    <property type="entry name" value="Retrotrans_gag_dom"/>
</dbReference>
<dbReference type="AlphaFoldDB" id="A0AAV5L0J8"/>